<keyword evidence="3" id="KW-1185">Reference proteome</keyword>
<dbReference type="EMBL" id="JAFIMR010000017">
    <property type="protein sequence ID" value="KAI1868304.1"/>
    <property type="molecule type" value="Genomic_DNA"/>
</dbReference>
<organism evidence="2 3">
    <name type="scientific">Neoarthrinium moseri</name>
    <dbReference type="NCBI Taxonomy" id="1658444"/>
    <lineage>
        <taxon>Eukaryota</taxon>
        <taxon>Fungi</taxon>
        <taxon>Dikarya</taxon>
        <taxon>Ascomycota</taxon>
        <taxon>Pezizomycotina</taxon>
        <taxon>Sordariomycetes</taxon>
        <taxon>Xylariomycetidae</taxon>
        <taxon>Amphisphaeriales</taxon>
        <taxon>Apiosporaceae</taxon>
        <taxon>Neoarthrinium</taxon>
    </lineage>
</organism>
<name>A0A9Q0ANJ9_9PEZI</name>
<feature type="compositionally biased region" description="Polar residues" evidence="1">
    <location>
        <begin position="1"/>
        <end position="14"/>
    </location>
</feature>
<gene>
    <name evidence="2" type="ORF">JX265_007127</name>
</gene>
<evidence type="ECO:0008006" key="4">
    <source>
        <dbReference type="Google" id="ProtNLM"/>
    </source>
</evidence>
<evidence type="ECO:0000313" key="2">
    <source>
        <dbReference type="EMBL" id="KAI1868304.1"/>
    </source>
</evidence>
<dbReference type="PANTHER" id="PTHR12652">
    <property type="entry name" value="PEROXISOMAL BIOGENESIS FACTOR 11"/>
    <property type="match status" value="1"/>
</dbReference>
<evidence type="ECO:0000313" key="3">
    <source>
        <dbReference type="Proteomes" id="UP000829685"/>
    </source>
</evidence>
<accession>A0A9Q0ANJ9</accession>
<protein>
    <recommendedName>
        <fullName evidence="4">Peroxin 11C</fullName>
    </recommendedName>
</protein>
<evidence type="ECO:0000256" key="1">
    <source>
        <dbReference type="SAM" id="MobiDB-lite"/>
    </source>
</evidence>
<dbReference type="AlphaFoldDB" id="A0A9Q0ANJ9"/>
<dbReference type="Proteomes" id="UP000829685">
    <property type="component" value="Unassembled WGS sequence"/>
</dbReference>
<dbReference type="PANTHER" id="PTHR12652:SF25">
    <property type="entry name" value="MICROBODY (PEROXISOME) PROLIFERATION PROTEIN PEROXIN 11C (EUROFUNG)"/>
    <property type="match status" value="1"/>
</dbReference>
<feature type="region of interest" description="Disordered" evidence="1">
    <location>
        <begin position="1"/>
        <end position="31"/>
    </location>
</feature>
<sequence length="333" mass="36118">MSSVAEVQPATTDLPSGDPVPSAGAAPPSKPKPLPLRELLAAAPSNVDAFLAHLQRALSTPSGIDTVLLFLCYSSRLTSALLELATGPVIKSRANALLALAASLPPRTTLVFTSKAFPSPSAALLLALSKRLKTFSGLLSETRTFLRLWGLLGMYFWGKGLVLRLRAARAAAQSSDPEKRATAPRLDTLETTLAVSQLVACVVFQALENGAFLAQKSVLAWQPASIGAAYRWSARFWGAFVGLKLGELFLESRRRAAVPARQRMGDKTVAVFEREEQEWAAEWRKMVGRNMAWFPLTIHWSLEQGLFSELAVGAIASVPGVIQIRDLWRRTAE</sequence>
<reference evidence="2" key="1">
    <citation type="submission" date="2021-03" db="EMBL/GenBank/DDBJ databases">
        <title>Revisited historic fungal species revealed as producer of novel bioactive compounds through whole genome sequencing and comparative genomics.</title>
        <authorList>
            <person name="Vignolle G.A."/>
            <person name="Hochenegger N."/>
            <person name="Mach R.L."/>
            <person name="Mach-Aigner A.R."/>
            <person name="Javad Rahimi M."/>
            <person name="Salim K.A."/>
            <person name="Chan C.M."/>
            <person name="Lim L.B.L."/>
            <person name="Cai F."/>
            <person name="Druzhinina I.S."/>
            <person name="U'Ren J.M."/>
            <person name="Derntl C."/>
        </authorList>
    </citation>
    <scope>NUCLEOTIDE SEQUENCE</scope>
    <source>
        <strain evidence="2">TUCIM 5799</strain>
    </source>
</reference>
<comment type="caution">
    <text evidence="2">The sequence shown here is derived from an EMBL/GenBank/DDBJ whole genome shotgun (WGS) entry which is preliminary data.</text>
</comment>
<feature type="compositionally biased region" description="Low complexity" evidence="1">
    <location>
        <begin position="15"/>
        <end position="27"/>
    </location>
</feature>
<proteinExistence type="predicted"/>